<dbReference type="PANTHER" id="PTHR22604:SF105">
    <property type="entry name" value="TRANS-1,2-DIHYDROBENZENE-1,2-DIOL DEHYDROGENASE"/>
    <property type="match status" value="1"/>
</dbReference>
<dbReference type="Gene3D" id="3.30.360.10">
    <property type="entry name" value="Dihydrodipicolinate Reductase, domain 2"/>
    <property type="match status" value="1"/>
</dbReference>
<reference evidence="9 11" key="1">
    <citation type="submission" date="2015-07" db="EMBL/GenBank/DDBJ databases">
        <authorList>
            <person name="Cajimat M.N.B."/>
            <person name="Milazzo M.L."/>
            <person name="Fulhorst C.F."/>
        </authorList>
    </citation>
    <scope>NUCLEOTIDE SEQUENCE [LARGE SCALE GENOMIC DNA]</scope>
    <source>
        <strain evidence="9">Single colony</strain>
    </source>
</reference>
<evidence type="ECO:0000256" key="1">
    <source>
        <dbReference type="ARBA" id="ARBA00010928"/>
    </source>
</evidence>
<dbReference type="OrthoDB" id="2129491at2759"/>
<evidence type="ECO:0000256" key="5">
    <source>
        <dbReference type="ARBA" id="ARBA00049233"/>
    </source>
</evidence>
<dbReference type="Proteomes" id="UP000199069">
    <property type="component" value="Unassembled WGS sequence"/>
</dbReference>
<feature type="chain" id="PRO_5033227882" description="D-xylose 1-dehydrogenase (NADP(+), D-xylono-1,5-lactone-forming)" evidence="6">
    <location>
        <begin position="21"/>
        <end position="387"/>
    </location>
</feature>
<evidence type="ECO:0000313" key="9">
    <source>
        <dbReference type="EMBL" id="CTR09463.1"/>
    </source>
</evidence>
<evidence type="ECO:0000256" key="3">
    <source>
        <dbReference type="ARBA" id="ARBA00038984"/>
    </source>
</evidence>
<dbReference type="Proteomes" id="UP000239560">
    <property type="component" value="Unassembled WGS sequence"/>
</dbReference>
<dbReference type="InterPro" id="IPR036291">
    <property type="entry name" value="NAD(P)-bd_dom_sf"/>
</dbReference>
<evidence type="ECO:0000313" key="11">
    <source>
        <dbReference type="Proteomes" id="UP000199069"/>
    </source>
</evidence>
<gene>
    <name evidence="9" type="primary">FGENESH: predicted gene_10.161</name>
    <name evidence="10" type="ORF">AAT19DRAFT_9491</name>
    <name evidence="9" type="ORF">BN2166_0053240</name>
</gene>
<sequence length="387" mass="42955">MAFTLRWGILSTGWIATKFSLDLLVNPSTRQVSDVAHRIVAVGSRSKDSAQKFVDNVWNEAGVKEGKEQVKLYGSYDELLADKDVDCIYIGTPHSHHYANAHAALSAGKNVLCEKSLVVNADQAKALIDLARSKNLFFMEAVWTRYQPFAYKLEEVLKSGKIGEVRGVQAELCVDFGPTAKKNPDHRLVNPVLAGGALLDLGPYPWTQLALVLLGEHEASTEPLLVPKVVSSMTKTTSGVDASVVAAIEFPQSDGRIVHGTLTTAQDRQTPHSRCSLIQGSLGYIEVAFPTYRPRSLTYYRWANEGDLGNPTVKPVESKTFEFEPRPGGIWGFAWEADEVARCIRDGKKESDRMPLRETLLMMQVFDEIRKQGNFTYPPELETLELK</sequence>
<evidence type="ECO:0000256" key="6">
    <source>
        <dbReference type="SAM" id="SignalP"/>
    </source>
</evidence>
<dbReference type="Pfam" id="PF01408">
    <property type="entry name" value="GFO_IDH_MocA"/>
    <property type="match status" value="1"/>
</dbReference>
<dbReference type="AlphaFoldDB" id="A0A0K3CKJ4"/>
<dbReference type="SUPFAM" id="SSF51735">
    <property type="entry name" value="NAD(P)-binding Rossmann-fold domains"/>
    <property type="match status" value="1"/>
</dbReference>
<dbReference type="Pfam" id="PF22725">
    <property type="entry name" value="GFO_IDH_MocA_C3"/>
    <property type="match status" value="1"/>
</dbReference>
<keyword evidence="11" id="KW-1185">Reference proteome</keyword>
<evidence type="ECO:0000256" key="2">
    <source>
        <dbReference type="ARBA" id="ARBA00023002"/>
    </source>
</evidence>
<name>A0A0K3CKJ4_RHOTO</name>
<evidence type="ECO:0000256" key="4">
    <source>
        <dbReference type="ARBA" id="ARBA00042988"/>
    </source>
</evidence>
<dbReference type="STRING" id="5286.A0A0K3CKJ4"/>
<dbReference type="PANTHER" id="PTHR22604">
    <property type="entry name" value="OXIDOREDUCTASES"/>
    <property type="match status" value="1"/>
</dbReference>
<dbReference type="SUPFAM" id="SSF55347">
    <property type="entry name" value="Glyceraldehyde-3-phosphate dehydrogenase-like, C-terminal domain"/>
    <property type="match status" value="1"/>
</dbReference>
<keyword evidence="6" id="KW-0732">Signal</keyword>
<accession>A0A0K3CKJ4</accession>
<dbReference type="GO" id="GO:0000166">
    <property type="term" value="F:nucleotide binding"/>
    <property type="evidence" value="ECO:0007669"/>
    <property type="project" value="InterPro"/>
</dbReference>
<dbReference type="EC" id="1.1.1.179" evidence="3"/>
<dbReference type="Gene3D" id="3.40.50.720">
    <property type="entry name" value="NAD(P)-binding Rossmann-like Domain"/>
    <property type="match status" value="1"/>
</dbReference>
<dbReference type="InterPro" id="IPR000683">
    <property type="entry name" value="Gfo/Idh/MocA-like_OxRdtase_N"/>
</dbReference>
<feature type="signal peptide" evidence="6">
    <location>
        <begin position="1"/>
        <end position="20"/>
    </location>
</feature>
<keyword evidence="2" id="KW-0560">Oxidoreductase</keyword>
<dbReference type="OMA" id="WHFEADE"/>
<feature type="domain" description="Gfo/Idh/MocA-like oxidoreductase N-terminal" evidence="7">
    <location>
        <begin position="6"/>
        <end position="139"/>
    </location>
</feature>
<evidence type="ECO:0000259" key="7">
    <source>
        <dbReference type="Pfam" id="PF01408"/>
    </source>
</evidence>
<dbReference type="InterPro" id="IPR055170">
    <property type="entry name" value="GFO_IDH_MocA-like_dom"/>
</dbReference>
<evidence type="ECO:0000313" key="12">
    <source>
        <dbReference type="Proteomes" id="UP000239560"/>
    </source>
</evidence>
<evidence type="ECO:0000259" key="8">
    <source>
        <dbReference type="Pfam" id="PF22725"/>
    </source>
</evidence>
<feature type="domain" description="GFO/IDH/MocA-like oxidoreductase" evidence="8">
    <location>
        <begin position="152"/>
        <end position="285"/>
    </location>
</feature>
<evidence type="ECO:0000313" key="10">
    <source>
        <dbReference type="EMBL" id="PRQ72152.1"/>
    </source>
</evidence>
<protein>
    <recommendedName>
        <fullName evidence="3">D-xylose 1-dehydrogenase (NADP(+), D-xylono-1,5-lactone-forming)</fullName>
        <ecNumber evidence="3">1.1.1.179</ecNumber>
    </recommendedName>
    <alternativeName>
        <fullName evidence="4">D-xylose-NADP dehydrogenase</fullName>
    </alternativeName>
</protein>
<comment type="similarity">
    <text evidence="1">Belongs to the Gfo/Idh/MocA family.</text>
</comment>
<organism evidence="9 11">
    <name type="scientific">Rhodotorula toruloides</name>
    <name type="common">Yeast</name>
    <name type="synonym">Rhodosporidium toruloides</name>
    <dbReference type="NCBI Taxonomy" id="5286"/>
    <lineage>
        <taxon>Eukaryota</taxon>
        <taxon>Fungi</taxon>
        <taxon>Dikarya</taxon>
        <taxon>Basidiomycota</taxon>
        <taxon>Pucciniomycotina</taxon>
        <taxon>Microbotryomycetes</taxon>
        <taxon>Sporidiobolales</taxon>
        <taxon>Sporidiobolaceae</taxon>
        <taxon>Rhodotorula</taxon>
    </lineage>
</organism>
<reference evidence="10 12" key="2">
    <citation type="journal article" date="2018" name="Elife">
        <title>Functional genomics of lipid metabolism in the oleaginous yeast Rhodosporidium toruloides.</title>
        <authorList>
            <person name="Coradetti S.T."/>
            <person name="Pinel D."/>
            <person name="Geiselman G."/>
            <person name="Ito M."/>
            <person name="Mondo S."/>
            <person name="Reilly M.C."/>
            <person name="Cheng Y.F."/>
            <person name="Bauer S."/>
            <person name="Grigoriev I."/>
            <person name="Gladden J.M."/>
            <person name="Simmons B.A."/>
            <person name="Brem R."/>
            <person name="Arkin A.P."/>
            <person name="Skerker J.M."/>
        </authorList>
    </citation>
    <scope>NUCLEOTIDE SEQUENCE [LARGE SCALE GENOMIC DNA]</scope>
    <source>
        <strain evidence="10 12">NBRC 0880</strain>
    </source>
</reference>
<dbReference type="EMBL" id="CWKI01000010">
    <property type="protein sequence ID" value="CTR09463.1"/>
    <property type="molecule type" value="Genomic_DNA"/>
</dbReference>
<dbReference type="InterPro" id="IPR050984">
    <property type="entry name" value="Gfo/Idh/MocA_domain"/>
</dbReference>
<dbReference type="EMBL" id="LCTV02000010">
    <property type="protein sequence ID" value="PRQ72152.1"/>
    <property type="molecule type" value="Genomic_DNA"/>
</dbReference>
<proteinExistence type="inferred from homology"/>
<comment type="catalytic activity">
    <reaction evidence="5">
        <text>D-xylose + NADP(+) = D-xylono-1,5-lactone + NADPH + H(+)</text>
        <dbReference type="Rhea" id="RHEA:22000"/>
        <dbReference type="ChEBI" id="CHEBI:15378"/>
        <dbReference type="ChEBI" id="CHEBI:15867"/>
        <dbReference type="ChEBI" id="CHEBI:53455"/>
        <dbReference type="ChEBI" id="CHEBI:57783"/>
        <dbReference type="ChEBI" id="CHEBI:58349"/>
        <dbReference type="EC" id="1.1.1.179"/>
    </reaction>
</comment>
<dbReference type="GO" id="GO:0047837">
    <property type="term" value="F:D-xylose 1-dehydrogenase (NADP+) activity"/>
    <property type="evidence" value="ECO:0007669"/>
    <property type="project" value="UniProtKB-EC"/>
</dbReference>